<organism evidence="1 2">
    <name type="scientific">Lactiplantibacillus plantarum</name>
    <name type="common">Lactobacillus plantarum</name>
    <dbReference type="NCBI Taxonomy" id="1590"/>
    <lineage>
        <taxon>Bacteria</taxon>
        <taxon>Bacillati</taxon>
        <taxon>Bacillota</taxon>
        <taxon>Bacilli</taxon>
        <taxon>Lactobacillales</taxon>
        <taxon>Lactobacillaceae</taxon>
        <taxon>Lactiplantibacillus</taxon>
    </lineage>
</organism>
<accession>A0AAW3RDR9</accession>
<evidence type="ECO:0000313" key="2">
    <source>
        <dbReference type="Proteomes" id="UP000076872"/>
    </source>
</evidence>
<evidence type="ECO:0000313" key="1">
    <source>
        <dbReference type="EMBL" id="KZV01818.1"/>
    </source>
</evidence>
<reference evidence="1 2" key="1">
    <citation type="submission" date="2016-03" db="EMBL/GenBank/DDBJ databases">
        <title>Comparative genomics of 54 Lactobacillus plantarum strains reveals genomic uncoupling from niche constraints.</title>
        <authorList>
            <person name="Martino M.E."/>
        </authorList>
    </citation>
    <scope>NUCLEOTIDE SEQUENCE [LARGE SCALE GENOMIC DNA]</scope>
    <source>
        <strain evidence="1 2">NAB2</strain>
    </source>
</reference>
<evidence type="ECO:0008006" key="3">
    <source>
        <dbReference type="Google" id="ProtNLM"/>
    </source>
</evidence>
<gene>
    <name evidence="1" type="ORF">NAB2_2438</name>
</gene>
<dbReference type="EMBL" id="LUXO01000033">
    <property type="protein sequence ID" value="KZV01818.1"/>
    <property type="molecule type" value="Genomic_DNA"/>
</dbReference>
<comment type="caution">
    <text evidence="1">The sequence shown here is derived from an EMBL/GenBank/DDBJ whole genome shotgun (WGS) entry which is preliminary data.</text>
</comment>
<dbReference type="AlphaFoldDB" id="A0AAW3RDR9"/>
<proteinExistence type="predicted"/>
<dbReference type="Proteomes" id="UP000076872">
    <property type="component" value="Unassembled WGS sequence"/>
</dbReference>
<name>A0AAW3RDR9_LACPN</name>
<sequence>MTIYEECKLFKSWGQNDANYYKAFVGVGLTTDQYKEITGEDYVAPSPAL</sequence>
<protein>
    <recommendedName>
        <fullName evidence="3">XkdX family protein</fullName>
    </recommendedName>
</protein>